<dbReference type="Gene3D" id="1.10.3210.10">
    <property type="entry name" value="Hypothetical protein af1432"/>
    <property type="match status" value="1"/>
</dbReference>
<dbReference type="SMART" id="SM00471">
    <property type="entry name" value="HDc"/>
    <property type="match status" value="1"/>
</dbReference>
<name>A0A1N7PJM5_9BACL</name>
<proteinExistence type="predicted"/>
<dbReference type="STRING" id="252246.SAMN05421799_11419"/>
<dbReference type="PANTHER" id="PTHR45228">
    <property type="entry name" value="CYCLIC DI-GMP PHOSPHODIESTERASE TM_0186-RELATED"/>
    <property type="match status" value="1"/>
</dbReference>
<feature type="domain" description="HD-GYP" evidence="1">
    <location>
        <begin position="1"/>
        <end position="205"/>
    </location>
</feature>
<keyword evidence="3" id="KW-1185">Reference proteome</keyword>
<dbReference type="PROSITE" id="PS51832">
    <property type="entry name" value="HD_GYP"/>
    <property type="match status" value="1"/>
</dbReference>
<organism evidence="2 3">
    <name type="scientific">Alicyclobacillus vulcanalis</name>
    <dbReference type="NCBI Taxonomy" id="252246"/>
    <lineage>
        <taxon>Bacteria</taxon>
        <taxon>Bacillati</taxon>
        <taxon>Bacillota</taxon>
        <taxon>Bacilli</taxon>
        <taxon>Bacillales</taxon>
        <taxon>Alicyclobacillaceae</taxon>
        <taxon>Alicyclobacillus</taxon>
    </lineage>
</organism>
<evidence type="ECO:0000259" key="1">
    <source>
        <dbReference type="PROSITE" id="PS51832"/>
    </source>
</evidence>
<dbReference type="AlphaFoldDB" id="A0A1N7PJM5"/>
<dbReference type="Pfam" id="PF13487">
    <property type="entry name" value="HD_5"/>
    <property type="match status" value="1"/>
</dbReference>
<dbReference type="RefSeq" id="WP_076349023.1">
    <property type="nucleotide sequence ID" value="NZ_FTOO01000014.1"/>
</dbReference>
<reference evidence="3" key="1">
    <citation type="submission" date="2017-01" db="EMBL/GenBank/DDBJ databases">
        <authorList>
            <person name="Varghese N."/>
            <person name="Submissions S."/>
        </authorList>
    </citation>
    <scope>NUCLEOTIDE SEQUENCE [LARGE SCALE GENOMIC DNA]</scope>
    <source>
        <strain evidence="3">DSM 16176</strain>
    </source>
</reference>
<dbReference type="OrthoDB" id="9759601at2"/>
<dbReference type="InterPro" id="IPR037522">
    <property type="entry name" value="HD_GYP_dom"/>
</dbReference>
<evidence type="ECO:0000313" key="2">
    <source>
        <dbReference type="EMBL" id="SIT10814.1"/>
    </source>
</evidence>
<dbReference type="SUPFAM" id="SSF109604">
    <property type="entry name" value="HD-domain/PDEase-like"/>
    <property type="match status" value="1"/>
</dbReference>
<protein>
    <submittedName>
        <fullName evidence="2">Putative two-component system response regulator</fullName>
    </submittedName>
</protein>
<dbReference type="InterPro" id="IPR052020">
    <property type="entry name" value="Cyclic_di-GMP/3'3'-cGAMP_PDE"/>
</dbReference>
<gene>
    <name evidence="2" type="ORF">SAMN05421799_11419</name>
</gene>
<evidence type="ECO:0000313" key="3">
    <source>
        <dbReference type="Proteomes" id="UP000186156"/>
    </source>
</evidence>
<accession>A0A1N7PJM5</accession>
<dbReference type="PANTHER" id="PTHR45228:SF8">
    <property type="entry name" value="TWO-COMPONENT RESPONSE REGULATOR-RELATED"/>
    <property type="match status" value="1"/>
</dbReference>
<sequence length="211" mass="23703">MHSLTSLFESIAFVAEYGEPDADRHVKRVATYARFVGAHVLRLPKAACERLELAALVHDVGKVALPRELLRKPGPLSPAERQYVQQHTVHGRDILAHIAQSYTGRDGDLFELAQQVALYHHERWDGNGYPEGLCREEIPLAARVVHLVDVIDARLSPRPYKAGQSWNQVKQALVEGMYLDFDGMLVTGLLQVESAFLELVQAQTYRQLVTI</sequence>
<dbReference type="CDD" id="cd00077">
    <property type="entry name" value="HDc"/>
    <property type="match status" value="1"/>
</dbReference>
<dbReference type="InterPro" id="IPR003607">
    <property type="entry name" value="HD/PDEase_dom"/>
</dbReference>
<dbReference type="Proteomes" id="UP000186156">
    <property type="component" value="Unassembled WGS sequence"/>
</dbReference>
<dbReference type="EMBL" id="FTOO01000014">
    <property type="protein sequence ID" value="SIT10814.1"/>
    <property type="molecule type" value="Genomic_DNA"/>
</dbReference>